<comment type="subcellular location">
    <subcellularLocation>
        <location evidence="1">Cell membrane</location>
    </subcellularLocation>
</comment>
<keyword evidence="5 6" id="KW-0472">Membrane</keyword>
<proteinExistence type="predicted"/>
<keyword evidence="3 6" id="KW-0812">Transmembrane</keyword>
<dbReference type="AlphaFoldDB" id="A0A521D678"/>
<dbReference type="GO" id="GO:0015081">
    <property type="term" value="F:sodium ion transmembrane transporter activity"/>
    <property type="evidence" value="ECO:0007669"/>
    <property type="project" value="InterPro"/>
</dbReference>
<keyword evidence="4 6" id="KW-1133">Transmembrane helix</keyword>
<evidence type="ECO:0000256" key="6">
    <source>
        <dbReference type="SAM" id="Phobius"/>
    </source>
</evidence>
<reference evidence="7 8" key="1">
    <citation type="submission" date="2017-05" db="EMBL/GenBank/DDBJ databases">
        <authorList>
            <person name="Varghese N."/>
            <person name="Submissions S."/>
        </authorList>
    </citation>
    <scope>NUCLEOTIDE SEQUENCE [LARGE SCALE GENOMIC DNA]</scope>
    <source>
        <strain evidence="7 8">DSM 21985</strain>
    </source>
</reference>
<dbReference type="Proteomes" id="UP000317557">
    <property type="component" value="Unassembled WGS sequence"/>
</dbReference>
<dbReference type="GO" id="GO:0036376">
    <property type="term" value="P:sodium ion export across plasma membrane"/>
    <property type="evidence" value="ECO:0007669"/>
    <property type="project" value="InterPro"/>
</dbReference>
<evidence type="ECO:0000313" key="7">
    <source>
        <dbReference type="EMBL" id="SMO67194.1"/>
    </source>
</evidence>
<name>A0A521D678_9BACT</name>
<evidence type="ECO:0000256" key="3">
    <source>
        <dbReference type="ARBA" id="ARBA00022692"/>
    </source>
</evidence>
<protein>
    <submittedName>
        <fullName evidence="7">Na+-transporting methylmalonyl-CoA/oxaloacetate decarboxylase, gamma subunit</fullName>
    </submittedName>
</protein>
<dbReference type="InterPro" id="IPR005899">
    <property type="entry name" value="Na_pump_deCOase"/>
</dbReference>
<gene>
    <name evidence="7" type="ORF">SAMN06265219_107153</name>
</gene>
<evidence type="ECO:0000313" key="8">
    <source>
        <dbReference type="Proteomes" id="UP000317557"/>
    </source>
</evidence>
<evidence type="ECO:0000256" key="2">
    <source>
        <dbReference type="ARBA" id="ARBA00022475"/>
    </source>
</evidence>
<feature type="transmembrane region" description="Helical" evidence="6">
    <location>
        <begin position="20"/>
        <end position="40"/>
    </location>
</feature>
<dbReference type="GO" id="GO:0005886">
    <property type="term" value="C:plasma membrane"/>
    <property type="evidence" value="ECO:0007669"/>
    <property type="project" value="UniProtKB-SubCell"/>
</dbReference>
<evidence type="ECO:0000256" key="5">
    <source>
        <dbReference type="ARBA" id="ARBA00023136"/>
    </source>
</evidence>
<keyword evidence="8" id="KW-1185">Reference proteome</keyword>
<sequence>MFFDRLTELDFSLVTTEEIFIMIEGYAVVFVVLSLLYLVFHNMPKFIDLGKSLKKKLQSRKQSIVEAAEKRMGKNGNGAAKEQDQAVPEISGEVNAAIGAAIHMFANEHHDEESTVLTIEEVSRRYSPWSSKIYSVTNLRR</sequence>
<dbReference type="Pfam" id="PF04277">
    <property type="entry name" value="OAD_gamma"/>
    <property type="match status" value="1"/>
</dbReference>
<dbReference type="EMBL" id="FXTP01000007">
    <property type="protein sequence ID" value="SMO67194.1"/>
    <property type="molecule type" value="Genomic_DNA"/>
</dbReference>
<accession>A0A521D678</accession>
<organism evidence="7 8">
    <name type="scientific">Gracilimonas mengyeensis</name>
    <dbReference type="NCBI Taxonomy" id="1302730"/>
    <lineage>
        <taxon>Bacteria</taxon>
        <taxon>Pseudomonadati</taxon>
        <taxon>Balneolota</taxon>
        <taxon>Balneolia</taxon>
        <taxon>Balneolales</taxon>
        <taxon>Balneolaceae</taxon>
        <taxon>Gracilimonas</taxon>
    </lineage>
</organism>
<evidence type="ECO:0000256" key="4">
    <source>
        <dbReference type="ARBA" id="ARBA00022989"/>
    </source>
</evidence>
<dbReference type="RefSeq" id="WP_185957243.1">
    <property type="nucleotide sequence ID" value="NZ_FXTP01000007.1"/>
</dbReference>
<keyword evidence="2" id="KW-1003">Cell membrane</keyword>
<evidence type="ECO:0000256" key="1">
    <source>
        <dbReference type="ARBA" id="ARBA00004236"/>
    </source>
</evidence>